<dbReference type="InterPro" id="IPR045018">
    <property type="entry name" value="Azg-like"/>
</dbReference>
<keyword evidence="11" id="KW-1185">Reference proteome</keyword>
<keyword evidence="7 8" id="KW-0472">Membrane</keyword>
<evidence type="ECO:0000256" key="4">
    <source>
        <dbReference type="ARBA" id="ARBA00022475"/>
    </source>
</evidence>
<feature type="transmembrane region" description="Helical" evidence="9">
    <location>
        <begin position="98"/>
        <end position="129"/>
    </location>
</feature>
<feature type="transmembrane region" description="Helical" evidence="9">
    <location>
        <begin position="334"/>
        <end position="353"/>
    </location>
</feature>
<dbReference type="GO" id="GO:0005886">
    <property type="term" value="C:plasma membrane"/>
    <property type="evidence" value="ECO:0007669"/>
    <property type="project" value="UniProtKB-SubCell"/>
</dbReference>
<accession>M1LXJ7</accession>
<keyword evidence="6 8" id="KW-1133">Transmembrane helix</keyword>
<dbReference type="PANTHER" id="PTHR43337:SF1">
    <property type="entry name" value="XANTHINE_URACIL PERMEASE C887.17-RELATED"/>
    <property type="match status" value="1"/>
</dbReference>
<keyword evidence="4 8" id="KW-1003">Cell membrane</keyword>
<evidence type="ECO:0000256" key="1">
    <source>
        <dbReference type="ARBA" id="ARBA00004651"/>
    </source>
</evidence>
<comment type="similarity">
    <text evidence="2 8">Belongs to the nucleobase:cation symporter-2 (NCS2) (TC 2.A.40) family. Azg-like subfamily.</text>
</comment>
<feature type="transmembrane region" description="Helical" evidence="9">
    <location>
        <begin position="186"/>
        <end position="202"/>
    </location>
</feature>
<evidence type="ECO:0000256" key="5">
    <source>
        <dbReference type="ARBA" id="ARBA00022692"/>
    </source>
</evidence>
<evidence type="ECO:0000256" key="3">
    <source>
        <dbReference type="ARBA" id="ARBA00022448"/>
    </source>
</evidence>
<feature type="transmembrane region" description="Helical" evidence="9">
    <location>
        <begin position="427"/>
        <end position="444"/>
    </location>
</feature>
<dbReference type="KEGG" id="csr:Cspa_c42420"/>
<evidence type="ECO:0000256" key="6">
    <source>
        <dbReference type="ARBA" id="ARBA00022989"/>
    </source>
</evidence>
<dbReference type="HOGENOM" id="CLU_024508_0_1_9"/>
<feature type="transmembrane region" description="Helical" evidence="9">
    <location>
        <begin position="389"/>
        <end position="415"/>
    </location>
</feature>
<reference evidence="10 11" key="1">
    <citation type="submission" date="2013-02" db="EMBL/GenBank/DDBJ databases">
        <title>Genome sequence of Clostridium saccharoperbutylacetonicum N1-4(HMT).</title>
        <authorList>
            <person name="Poehlein A."/>
            <person name="Daniel R."/>
        </authorList>
    </citation>
    <scope>NUCLEOTIDE SEQUENCE [LARGE SCALE GENOMIC DNA]</scope>
    <source>
        <strain evidence="11">N1-4(HMT)</strain>
    </source>
</reference>
<dbReference type="EMBL" id="CP004121">
    <property type="protein sequence ID" value="AGF57995.1"/>
    <property type="molecule type" value="Genomic_DNA"/>
</dbReference>
<dbReference type="PANTHER" id="PTHR43337">
    <property type="entry name" value="XANTHINE/URACIL PERMEASE C887.17-RELATED"/>
    <property type="match status" value="1"/>
</dbReference>
<dbReference type="PATRIC" id="fig|931276.5.peg.4273"/>
<feature type="transmembrane region" description="Helical" evidence="9">
    <location>
        <begin position="64"/>
        <end position="86"/>
    </location>
</feature>
<feature type="transmembrane region" description="Helical" evidence="9">
    <location>
        <begin position="209"/>
        <end position="228"/>
    </location>
</feature>
<keyword evidence="5 8" id="KW-0812">Transmembrane</keyword>
<organism evidence="10 11">
    <name type="scientific">Clostridium saccharoperbutylacetonicum N1-4(HMT)</name>
    <dbReference type="NCBI Taxonomy" id="931276"/>
    <lineage>
        <taxon>Bacteria</taxon>
        <taxon>Bacillati</taxon>
        <taxon>Bacillota</taxon>
        <taxon>Clostridia</taxon>
        <taxon>Eubacteriales</taxon>
        <taxon>Clostridiaceae</taxon>
        <taxon>Clostridium</taxon>
    </lineage>
</organism>
<dbReference type="STRING" id="36745.CLSAP_39990"/>
<proteinExistence type="inferred from homology"/>
<dbReference type="Proteomes" id="UP000011728">
    <property type="component" value="Chromosome"/>
</dbReference>
<dbReference type="Pfam" id="PF00860">
    <property type="entry name" value="Xan_ur_permease"/>
    <property type="match status" value="1"/>
</dbReference>
<gene>
    <name evidence="10" type="ORF">Cspa_c42420</name>
</gene>
<sequence length="445" mass="47001">MDNVSNKMVNTAENGILERIFHLSKNKTNVKTEMLAGLTTFLTMAYILVVNPSILSQTGMDKSAVFTATALASVIGTVIMALMANYPFGMAPGMGLNALFTFTICLGMKFSWQTALAASLIEGVIFLLLNVFKIRQVIIDSVPQTLKHAISIGIGFFITFIGFQDAKVIVGSEATLTTIGNLKDPSVLLACLGVVIIAILYYKNIRGSFIIGMIVVYALGAAFGVAQLPSQIVSMPPSVAPIFMQFDFKSAMVIGIIPAILSMLFIDVFDSIGTLIGLASKAGYLDENGNVLNADKVLTADAVGSVVGACLGTSTPVAFVESASGIAEGGRTGLAGLTIAGLFFLSLFFSPVLTAIPGFATGPVLIVLGAVMMEPIAKVDFSDFTEGLPVFLTLVLTLLTYSITDGLAFGFISYVLIKLFTGKSKDIPVPMYFIAIAFGILFAIM</sequence>
<dbReference type="GO" id="GO:0005345">
    <property type="term" value="F:purine nucleobase transmembrane transporter activity"/>
    <property type="evidence" value="ECO:0007669"/>
    <property type="project" value="TreeGrafter"/>
</dbReference>
<feature type="transmembrane region" description="Helical" evidence="9">
    <location>
        <begin position="34"/>
        <end position="52"/>
    </location>
</feature>
<evidence type="ECO:0000256" key="8">
    <source>
        <dbReference type="PIRNR" id="PIRNR005353"/>
    </source>
</evidence>
<evidence type="ECO:0000313" key="10">
    <source>
        <dbReference type="EMBL" id="AGF57995.1"/>
    </source>
</evidence>
<protein>
    <submittedName>
        <fullName evidence="10">Xanthine/uracil/vitamin C permease</fullName>
    </submittedName>
</protein>
<feature type="transmembrane region" description="Helical" evidence="9">
    <location>
        <begin position="248"/>
        <end position="269"/>
    </location>
</feature>
<dbReference type="RefSeq" id="WP_015394306.1">
    <property type="nucleotide sequence ID" value="NC_020291.1"/>
</dbReference>
<feature type="transmembrane region" description="Helical" evidence="9">
    <location>
        <begin position="359"/>
        <end position="377"/>
    </location>
</feature>
<evidence type="ECO:0000256" key="9">
    <source>
        <dbReference type="SAM" id="Phobius"/>
    </source>
</evidence>
<comment type="subcellular location">
    <subcellularLocation>
        <location evidence="1 8">Cell membrane</location>
        <topology evidence="1 8">Multi-pass membrane protein</topology>
    </subcellularLocation>
</comment>
<dbReference type="PIRSF" id="PIRSF005353">
    <property type="entry name" value="PbuG"/>
    <property type="match status" value="1"/>
</dbReference>
<dbReference type="InterPro" id="IPR026033">
    <property type="entry name" value="Azg-like_bact_archaea"/>
</dbReference>
<name>M1LXJ7_9CLOT</name>
<evidence type="ECO:0000256" key="2">
    <source>
        <dbReference type="ARBA" id="ARBA00005697"/>
    </source>
</evidence>
<dbReference type="AlphaFoldDB" id="M1LXJ7"/>
<feature type="transmembrane region" description="Helical" evidence="9">
    <location>
        <begin position="149"/>
        <end position="166"/>
    </location>
</feature>
<evidence type="ECO:0000256" key="7">
    <source>
        <dbReference type="ARBA" id="ARBA00023136"/>
    </source>
</evidence>
<dbReference type="eggNOG" id="COG2252">
    <property type="taxonomic scope" value="Bacteria"/>
</dbReference>
<keyword evidence="3 8" id="KW-0813">Transport</keyword>
<dbReference type="InterPro" id="IPR006043">
    <property type="entry name" value="NCS2"/>
</dbReference>
<evidence type="ECO:0000313" key="11">
    <source>
        <dbReference type="Proteomes" id="UP000011728"/>
    </source>
</evidence>